<evidence type="ECO:0000313" key="3">
    <source>
        <dbReference type="Proteomes" id="UP000185183"/>
    </source>
</evidence>
<dbReference type="EMBL" id="FSFA01000003">
    <property type="protein sequence ID" value="SHX42842.1"/>
    <property type="molecule type" value="Genomic_DNA"/>
</dbReference>
<dbReference type="RefSeq" id="WP_074357517.1">
    <property type="nucleotide sequence ID" value="NZ_FSCP01000001.1"/>
</dbReference>
<feature type="domain" description="DUF4326" evidence="1">
    <location>
        <begin position="8"/>
        <end position="109"/>
    </location>
</feature>
<accession>A0A9Q7WJ44</accession>
<name>A0A9Q7WJ44_9MYCO</name>
<dbReference type="Proteomes" id="UP000185183">
    <property type="component" value="Unassembled WGS sequence"/>
</dbReference>
<dbReference type="AlphaFoldDB" id="A0A9Q7WJ44"/>
<gene>
    <name evidence="2" type="ORF">SAMEA2275694_02618</name>
</gene>
<proteinExistence type="predicted"/>
<sequence>MPERIQRKRTAGWRMPEGAIHVGRPSRWGNPWVVHIHNSSCGPELLACPDYIADDRAEATTKYRHAVLYPLAGQPPVPTPDEIRAELAGRDLVCWCPLDQACHADVLLEIANQTTTKEG</sequence>
<dbReference type="InterPro" id="IPR025475">
    <property type="entry name" value="DUF4326"/>
</dbReference>
<dbReference type="Pfam" id="PF14216">
    <property type="entry name" value="DUF4326"/>
    <property type="match status" value="1"/>
</dbReference>
<evidence type="ECO:0000259" key="1">
    <source>
        <dbReference type="Pfam" id="PF14216"/>
    </source>
</evidence>
<evidence type="ECO:0000313" key="2">
    <source>
        <dbReference type="EMBL" id="SHX42842.1"/>
    </source>
</evidence>
<reference evidence="2 3" key="1">
    <citation type="submission" date="2016-11" db="EMBL/GenBank/DDBJ databases">
        <authorList>
            <consortium name="Pathogen Informatics"/>
        </authorList>
    </citation>
    <scope>NUCLEOTIDE SEQUENCE [LARGE SCALE GENOMIC DNA]</scope>
    <source>
        <strain evidence="2 3">968</strain>
    </source>
</reference>
<comment type="caution">
    <text evidence="2">The sequence shown here is derived from an EMBL/GenBank/DDBJ whole genome shotgun (WGS) entry which is preliminary data.</text>
</comment>
<organism evidence="2 3">
    <name type="scientific">Mycobacteroides abscessus subsp. bolletii</name>
    <dbReference type="NCBI Taxonomy" id="319705"/>
    <lineage>
        <taxon>Bacteria</taxon>
        <taxon>Bacillati</taxon>
        <taxon>Actinomycetota</taxon>
        <taxon>Actinomycetes</taxon>
        <taxon>Mycobacteriales</taxon>
        <taxon>Mycobacteriaceae</taxon>
        <taxon>Mycobacteroides</taxon>
        <taxon>Mycobacteroides abscessus</taxon>
    </lineage>
</organism>
<protein>
    <recommendedName>
        <fullName evidence="1">DUF4326 domain-containing protein</fullName>
    </recommendedName>
</protein>